<evidence type="ECO:0000256" key="2">
    <source>
        <dbReference type="ARBA" id="ARBA00022692"/>
    </source>
</evidence>
<dbReference type="PANTHER" id="PTHR43847">
    <property type="entry name" value="BLL3993 PROTEIN"/>
    <property type="match status" value="1"/>
</dbReference>
<evidence type="ECO:0000256" key="1">
    <source>
        <dbReference type="ARBA" id="ARBA00004141"/>
    </source>
</evidence>
<dbReference type="Proteomes" id="UP000046155">
    <property type="component" value="Unassembled WGS sequence"/>
</dbReference>
<accession>A0A0B7ME28</accession>
<feature type="transmembrane region" description="Helical" evidence="5">
    <location>
        <begin position="159"/>
        <end position="192"/>
    </location>
</feature>
<dbReference type="AlphaFoldDB" id="A0A0B7ME28"/>
<dbReference type="OrthoDB" id="272002at2"/>
<keyword evidence="6" id="KW-0489">Methyltransferase</keyword>
<proteinExistence type="predicted"/>
<evidence type="ECO:0000313" key="7">
    <source>
        <dbReference type="Proteomes" id="UP000046155"/>
    </source>
</evidence>
<reference evidence="7" key="1">
    <citation type="submission" date="2015-01" db="EMBL/GenBank/DDBJ databases">
        <authorList>
            <person name="Manzoor Shahid"/>
            <person name="Zubair Saima"/>
        </authorList>
    </citation>
    <scope>NUCLEOTIDE SEQUENCE [LARGE SCALE GENOMIC DNA]</scope>
    <source>
        <strain evidence="7">Sp3</strain>
    </source>
</reference>
<sequence length="224" mass="26019">MHKGAINYIIKIFLQRTFGLLLYLLGTGWVFYLRGSVYFILYYVTALFSCLVMYRVNLETLSERNKIGTTTPIWDKILLGVYWLLSFFIIYLVAGLEAKKAPAIGGLFYIGIVLVLLATALSLWALMVNTFLESTARIQNDRNQAVCKKGPYRIIRHPTYLAILIWCISMAFIFETIFVCAVSVVIVSIVIIRTYFEDKMMKNELNGYKEYTQEVRYKLFPYIW</sequence>
<keyword evidence="4 5" id="KW-0472">Membrane</keyword>
<dbReference type="GO" id="GO:0022857">
    <property type="term" value="F:transmembrane transporter activity"/>
    <property type="evidence" value="ECO:0007669"/>
    <property type="project" value="InterPro"/>
</dbReference>
<evidence type="ECO:0000313" key="6">
    <source>
        <dbReference type="EMBL" id="CEO88829.1"/>
    </source>
</evidence>
<keyword evidence="7" id="KW-1185">Reference proteome</keyword>
<comment type="subcellular location">
    <subcellularLocation>
        <location evidence="1">Membrane</location>
        <topology evidence="1">Multi-pass membrane protein</topology>
    </subcellularLocation>
</comment>
<dbReference type="GO" id="GO:0004671">
    <property type="term" value="F:protein C-terminal S-isoprenylcysteine carboxyl O-methyltransferase activity"/>
    <property type="evidence" value="ECO:0007669"/>
    <property type="project" value="InterPro"/>
</dbReference>
<keyword evidence="2 5" id="KW-0812">Transmembrane</keyword>
<protein>
    <submittedName>
        <fullName evidence="6">Isoprenylcysteine carboxyl methyltransferase</fullName>
    </submittedName>
</protein>
<dbReference type="InterPro" id="IPR007269">
    <property type="entry name" value="ICMT_MeTrfase"/>
</dbReference>
<organism evidence="6 7">
    <name type="scientific">Syntrophaceticus schinkii</name>
    <dbReference type="NCBI Taxonomy" id="499207"/>
    <lineage>
        <taxon>Bacteria</taxon>
        <taxon>Bacillati</taxon>
        <taxon>Bacillota</taxon>
        <taxon>Clostridia</taxon>
        <taxon>Thermoanaerobacterales</taxon>
        <taxon>Thermoanaerobacterales Family III. Incertae Sedis</taxon>
        <taxon>Syntrophaceticus</taxon>
    </lineage>
</organism>
<keyword evidence="6" id="KW-0808">Transferase</keyword>
<dbReference type="EMBL" id="CDRZ01000190">
    <property type="protein sequence ID" value="CEO88829.1"/>
    <property type="molecule type" value="Genomic_DNA"/>
</dbReference>
<feature type="transmembrane region" description="Helical" evidence="5">
    <location>
        <begin position="12"/>
        <end position="32"/>
    </location>
</feature>
<evidence type="ECO:0000256" key="5">
    <source>
        <dbReference type="SAM" id="Phobius"/>
    </source>
</evidence>
<gene>
    <name evidence="6" type="ORF">SSCH_270021</name>
</gene>
<keyword evidence="3 5" id="KW-1133">Transmembrane helix</keyword>
<name>A0A0B7ME28_9FIRM</name>
<evidence type="ECO:0000256" key="3">
    <source>
        <dbReference type="ARBA" id="ARBA00022989"/>
    </source>
</evidence>
<evidence type="ECO:0000256" key="4">
    <source>
        <dbReference type="ARBA" id="ARBA00023136"/>
    </source>
</evidence>
<dbReference type="GO" id="GO:0032259">
    <property type="term" value="P:methylation"/>
    <property type="evidence" value="ECO:0007669"/>
    <property type="project" value="UniProtKB-KW"/>
</dbReference>
<feature type="transmembrane region" description="Helical" evidence="5">
    <location>
        <begin position="77"/>
        <end position="94"/>
    </location>
</feature>
<dbReference type="Pfam" id="PF04140">
    <property type="entry name" value="ICMT"/>
    <property type="match status" value="1"/>
</dbReference>
<dbReference type="GO" id="GO:0016020">
    <property type="term" value="C:membrane"/>
    <property type="evidence" value="ECO:0007669"/>
    <property type="project" value="UniProtKB-SubCell"/>
</dbReference>
<dbReference type="Gene3D" id="1.20.120.1630">
    <property type="match status" value="1"/>
</dbReference>
<feature type="transmembrane region" description="Helical" evidence="5">
    <location>
        <begin position="106"/>
        <end position="132"/>
    </location>
</feature>
<dbReference type="InterPro" id="IPR052527">
    <property type="entry name" value="Metal_cation-efflux_comp"/>
</dbReference>
<dbReference type="PANTHER" id="PTHR43847:SF1">
    <property type="entry name" value="BLL3993 PROTEIN"/>
    <property type="match status" value="1"/>
</dbReference>
<feature type="transmembrane region" description="Helical" evidence="5">
    <location>
        <begin position="38"/>
        <end position="56"/>
    </location>
</feature>